<name>A0ABQ4XTV0_9ASTR</name>
<protein>
    <submittedName>
        <fullName evidence="1">Uncharacterized protein</fullName>
    </submittedName>
</protein>
<sequence>MANIDRPLFHELSHAAVSHDIKDQLLVLFRREVSKELVKIEDYFKLSDELRIGVEMRDGYTNEIQRSDMSNEDKVYEKNTFIAKLRE</sequence>
<dbReference type="Proteomes" id="UP001151760">
    <property type="component" value="Unassembled WGS sequence"/>
</dbReference>
<organism evidence="1 2">
    <name type="scientific">Tanacetum coccineum</name>
    <dbReference type="NCBI Taxonomy" id="301880"/>
    <lineage>
        <taxon>Eukaryota</taxon>
        <taxon>Viridiplantae</taxon>
        <taxon>Streptophyta</taxon>
        <taxon>Embryophyta</taxon>
        <taxon>Tracheophyta</taxon>
        <taxon>Spermatophyta</taxon>
        <taxon>Magnoliopsida</taxon>
        <taxon>eudicotyledons</taxon>
        <taxon>Gunneridae</taxon>
        <taxon>Pentapetalae</taxon>
        <taxon>asterids</taxon>
        <taxon>campanulids</taxon>
        <taxon>Asterales</taxon>
        <taxon>Asteraceae</taxon>
        <taxon>Asteroideae</taxon>
        <taxon>Anthemideae</taxon>
        <taxon>Anthemidinae</taxon>
        <taxon>Tanacetum</taxon>
    </lineage>
</organism>
<reference evidence="1" key="1">
    <citation type="journal article" date="2022" name="Int. J. Mol. Sci.">
        <title>Draft Genome of Tanacetum Coccineum: Genomic Comparison of Closely Related Tanacetum-Family Plants.</title>
        <authorList>
            <person name="Yamashiro T."/>
            <person name="Shiraishi A."/>
            <person name="Nakayama K."/>
            <person name="Satake H."/>
        </authorList>
    </citation>
    <scope>NUCLEOTIDE SEQUENCE</scope>
</reference>
<proteinExistence type="predicted"/>
<keyword evidence="2" id="KW-1185">Reference proteome</keyword>
<accession>A0ABQ4XTV0</accession>
<evidence type="ECO:0000313" key="1">
    <source>
        <dbReference type="EMBL" id="GJS68777.1"/>
    </source>
</evidence>
<gene>
    <name evidence="1" type="ORF">Tco_0683342</name>
</gene>
<comment type="caution">
    <text evidence="1">The sequence shown here is derived from an EMBL/GenBank/DDBJ whole genome shotgun (WGS) entry which is preliminary data.</text>
</comment>
<reference evidence="1" key="2">
    <citation type="submission" date="2022-01" db="EMBL/GenBank/DDBJ databases">
        <authorList>
            <person name="Yamashiro T."/>
            <person name="Shiraishi A."/>
            <person name="Satake H."/>
            <person name="Nakayama K."/>
        </authorList>
    </citation>
    <scope>NUCLEOTIDE SEQUENCE</scope>
</reference>
<evidence type="ECO:0000313" key="2">
    <source>
        <dbReference type="Proteomes" id="UP001151760"/>
    </source>
</evidence>
<dbReference type="EMBL" id="BQNB010009815">
    <property type="protein sequence ID" value="GJS68777.1"/>
    <property type="molecule type" value="Genomic_DNA"/>
</dbReference>